<gene>
    <name evidence="7" type="primary">dgoT_1</name>
    <name evidence="7" type="ORF">PCA20602_00910</name>
</gene>
<dbReference type="Gene3D" id="1.20.1250.20">
    <property type="entry name" value="MFS general substrate transporter like domains"/>
    <property type="match status" value="2"/>
</dbReference>
<dbReference type="PROSITE" id="PS50850">
    <property type="entry name" value="MFS"/>
    <property type="match status" value="1"/>
</dbReference>
<protein>
    <submittedName>
        <fullName evidence="7">D-galactonate transporter</fullName>
    </submittedName>
</protein>
<dbReference type="PANTHER" id="PTHR23527">
    <property type="entry name" value="BLL3282 PROTEIN"/>
    <property type="match status" value="1"/>
</dbReference>
<feature type="transmembrane region" description="Helical" evidence="5">
    <location>
        <begin position="61"/>
        <end position="82"/>
    </location>
</feature>
<feature type="transmembrane region" description="Helical" evidence="5">
    <location>
        <begin position="119"/>
        <end position="140"/>
    </location>
</feature>
<dbReference type="Pfam" id="PF07690">
    <property type="entry name" value="MFS_1"/>
    <property type="match status" value="1"/>
</dbReference>
<feature type="transmembrane region" description="Helical" evidence="5">
    <location>
        <begin position="354"/>
        <end position="376"/>
    </location>
</feature>
<dbReference type="InterPro" id="IPR052952">
    <property type="entry name" value="MFS-Transporter"/>
</dbReference>
<feature type="transmembrane region" description="Helical" evidence="5">
    <location>
        <begin position="321"/>
        <end position="342"/>
    </location>
</feature>
<dbReference type="Proteomes" id="UP000366065">
    <property type="component" value="Unassembled WGS sequence"/>
</dbReference>
<feature type="transmembrane region" description="Helical" evidence="5">
    <location>
        <begin position="294"/>
        <end position="315"/>
    </location>
</feature>
<evidence type="ECO:0000256" key="3">
    <source>
        <dbReference type="ARBA" id="ARBA00022989"/>
    </source>
</evidence>
<evidence type="ECO:0000256" key="5">
    <source>
        <dbReference type="SAM" id="Phobius"/>
    </source>
</evidence>
<proteinExistence type="predicted"/>
<dbReference type="RefSeq" id="WP_217432364.1">
    <property type="nucleotide sequence ID" value="NZ_CABPRV010000002.1"/>
</dbReference>
<dbReference type="InterPro" id="IPR036259">
    <property type="entry name" value="MFS_trans_sf"/>
</dbReference>
<name>A0ABY6VRZ4_9BURK</name>
<evidence type="ECO:0000313" key="8">
    <source>
        <dbReference type="Proteomes" id="UP000366065"/>
    </source>
</evidence>
<sequence>MQAIKTSGPNESAMDSQVQHTGIYRWVILAFAWGALLLTFVDRLVWGSLSVPVGQALGMSLGSLGIFVTAFYVGYVLSNVAGGVASDWMGPRRALALSLLPLGICTFLFGHIQSVSLGILLQALMGLAAGCDYAACVKLAATWFDRRHRGRAIGLLMTATSLAVVVTNAVVPKLLEIQSWSRIYEQLGVLTVVFGLVCYAVVRDGPLEGQNVPTTRNLRQLLRHRDILLLALAGFGSMWGTWGFTFWANALMIKGYGLSVAAAGSITVLFGVGAIVSKPLIGLLSDWLGGKRKLLVMICFFGFCVALLVFGQLHSIEQFRVIAPLLGIAGFAYSPLLAVMIAETAGPSAAGSATGFTNAFWQLGSVVVPVVVGLVFQSTHSFFFAFLTLAAGPALALLCLIPVREATRS</sequence>
<feature type="transmembrane region" description="Helical" evidence="5">
    <location>
        <begin position="260"/>
        <end position="282"/>
    </location>
</feature>
<dbReference type="SUPFAM" id="SSF103473">
    <property type="entry name" value="MFS general substrate transporter"/>
    <property type="match status" value="1"/>
</dbReference>
<comment type="subcellular location">
    <subcellularLocation>
        <location evidence="1">Membrane</location>
        <topology evidence="1">Multi-pass membrane protein</topology>
    </subcellularLocation>
</comment>
<reference evidence="7 8" key="1">
    <citation type="submission" date="2019-08" db="EMBL/GenBank/DDBJ databases">
        <authorList>
            <person name="Peeters C."/>
        </authorList>
    </citation>
    <scope>NUCLEOTIDE SEQUENCE [LARGE SCALE GENOMIC DNA]</scope>
    <source>
        <strain evidence="7 8">LMG 20602</strain>
    </source>
</reference>
<keyword evidence="2 5" id="KW-0812">Transmembrane</keyword>
<keyword evidence="4 5" id="KW-0472">Membrane</keyword>
<feature type="domain" description="Major facilitator superfamily (MFS) profile" evidence="6">
    <location>
        <begin position="27"/>
        <end position="408"/>
    </location>
</feature>
<feature type="transmembrane region" description="Helical" evidence="5">
    <location>
        <begin position="227"/>
        <end position="248"/>
    </location>
</feature>
<organism evidence="7 8">
    <name type="scientific">Pandoraea capi</name>
    <dbReference type="NCBI Taxonomy" id="2508286"/>
    <lineage>
        <taxon>Bacteria</taxon>
        <taxon>Pseudomonadati</taxon>
        <taxon>Pseudomonadota</taxon>
        <taxon>Betaproteobacteria</taxon>
        <taxon>Burkholderiales</taxon>
        <taxon>Burkholderiaceae</taxon>
        <taxon>Pandoraea</taxon>
    </lineage>
</organism>
<dbReference type="EMBL" id="CABPRV010000002">
    <property type="protein sequence ID" value="VVD76999.1"/>
    <property type="molecule type" value="Genomic_DNA"/>
</dbReference>
<dbReference type="InterPro" id="IPR020846">
    <property type="entry name" value="MFS_dom"/>
</dbReference>
<keyword evidence="3 5" id="KW-1133">Transmembrane helix</keyword>
<feature type="transmembrane region" description="Helical" evidence="5">
    <location>
        <begin position="152"/>
        <end position="171"/>
    </location>
</feature>
<evidence type="ECO:0000256" key="1">
    <source>
        <dbReference type="ARBA" id="ARBA00004141"/>
    </source>
</evidence>
<comment type="caution">
    <text evidence="7">The sequence shown here is derived from an EMBL/GenBank/DDBJ whole genome shotgun (WGS) entry which is preliminary data.</text>
</comment>
<dbReference type="InterPro" id="IPR000849">
    <property type="entry name" value="Sugar_P_transporter"/>
</dbReference>
<feature type="transmembrane region" description="Helical" evidence="5">
    <location>
        <begin position="23"/>
        <end position="41"/>
    </location>
</feature>
<accession>A0ABY6VRZ4</accession>
<evidence type="ECO:0000313" key="7">
    <source>
        <dbReference type="EMBL" id="VVD76999.1"/>
    </source>
</evidence>
<dbReference type="PANTHER" id="PTHR23527:SF1">
    <property type="entry name" value="BLL3282 PROTEIN"/>
    <property type="match status" value="1"/>
</dbReference>
<feature type="transmembrane region" description="Helical" evidence="5">
    <location>
        <begin position="94"/>
        <end position="113"/>
    </location>
</feature>
<evidence type="ECO:0000259" key="6">
    <source>
        <dbReference type="PROSITE" id="PS50850"/>
    </source>
</evidence>
<evidence type="ECO:0000256" key="2">
    <source>
        <dbReference type="ARBA" id="ARBA00022692"/>
    </source>
</evidence>
<feature type="transmembrane region" description="Helical" evidence="5">
    <location>
        <begin position="382"/>
        <end position="403"/>
    </location>
</feature>
<keyword evidence="8" id="KW-1185">Reference proteome</keyword>
<evidence type="ECO:0000256" key="4">
    <source>
        <dbReference type="ARBA" id="ARBA00023136"/>
    </source>
</evidence>
<dbReference type="InterPro" id="IPR011701">
    <property type="entry name" value="MFS"/>
</dbReference>
<dbReference type="PIRSF" id="PIRSF002808">
    <property type="entry name" value="Hexose_phosphate_transp"/>
    <property type="match status" value="1"/>
</dbReference>
<feature type="transmembrane region" description="Helical" evidence="5">
    <location>
        <begin position="183"/>
        <end position="202"/>
    </location>
</feature>